<dbReference type="OrthoDB" id="3467914at2"/>
<organism evidence="3 4">
    <name type="scientific">Nocardiopsis flavescens</name>
    <dbReference type="NCBI Taxonomy" id="758803"/>
    <lineage>
        <taxon>Bacteria</taxon>
        <taxon>Bacillati</taxon>
        <taxon>Actinomycetota</taxon>
        <taxon>Actinomycetes</taxon>
        <taxon>Streptosporangiales</taxon>
        <taxon>Nocardiopsidaceae</taxon>
        <taxon>Nocardiopsis</taxon>
    </lineage>
</organism>
<evidence type="ECO:0000256" key="1">
    <source>
        <dbReference type="SAM" id="MobiDB-lite"/>
    </source>
</evidence>
<dbReference type="RefSeq" id="WP_084737005.1">
    <property type="nucleotide sequence ID" value="NZ_FQZK01000003.1"/>
</dbReference>
<dbReference type="EMBL" id="FQZK01000003">
    <property type="protein sequence ID" value="SHI97304.1"/>
    <property type="molecule type" value="Genomic_DNA"/>
</dbReference>
<evidence type="ECO:0000313" key="3">
    <source>
        <dbReference type="EMBL" id="SHI97304.1"/>
    </source>
</evidence>
<feature type="compositionally biased region" description="Low complexity" evidence="1">
    <location>
        <begin position="219"/>
        <end position="228"/>
    </location>
</feature>
<dbReference type="AlphaFoldDB" id="A0A1M6FHV5"/>
<feature type="region of interest" description="Disordered" evidence="1">
    <location>
        <begin position="139"/>
        <end position="166"/>
    </location>
</feature>
<dbReference type="PROSITE" id="PS51257">
    <property type="entry name" value="PROKAR_LIPOPROTEIN"/>
    <property type="match status" value="1"/>
</dbReference>
<evidence type="ECO:0000256" key="2">
    <source>
        <dbReference type="SAM" id="SignalP"/>
    </source>
</evidence>
<sequence>MHPARSLLPATAAVVLTLTACAQGAAAPAAETSAEPVEEVPTALEVMAPVIEEARNLPVRGDVWNLRTRSAEAWGVGPKDDRYGVYNIYHAETWSWVDEYDIGTGRSEGGEEWGLNAQRTDATTWELVNEDAWDAWERDGSPVRWEPDPEVERGDIPTREEGFGEMSGPHPGGWDFGLGTVDHQGLQEASPDPDDLEEMLFPASEPMPDDPVGQGPDGTGHPSTTGSGHESEEARRFSYVSRSLHLPFPPEVRAGMYTLLAGMPGVRPLGSARDVSGRSAVGVAYTLDPTDIGAVEHRILFDPATGGLLSQEQVVIEPAASESDWCEPGDVVKYTLYESSMWIDGPPR</sequence>
<name>A0A1M6FHV5_9ACTN</name>
<gene>
    <name evidence="3" type="ORF">SAMN05421803_10335</name>
</gene>
<protein>
    <submittedName>
        <fullName evidence="3">Uncharacterized protein</fullName>
    </submittedName>
</protein>
<keyword evidence="2" id="KW-0732">Signal</keyword>
<dbReference type="STRING" id="758803.SAMN05421803_10335"/>
<evidence type="ECO:0000313" key="4">
    <source>
        <dbReference type="Proteomes" id="UP000184452"/>
    </source>
</evidence>
<feature type="chain" id="PRO_5039496075" evidence="2">
    <location>
        <begin position="23"/>
        <end position="348"/>
    </location>
</feature>
<dbReference type="Proteomes" id="UP000184452">
    <property type="component" value="Unassembled WGS sequence"/>
</dbReference>
<keyword evidence="4" id="KW-1185">Reference proteome</keyword>
<proteinExistence type="predicted"/>
<feature type="signal peptide" evidence="2">
    <location>
        <begin position="1"/>
        <end position="22"/>
    </location>
</feature>
<feature type="region of interest" description="Disordered" evidence="1">
    <location>
        <begin position="180"/>
        <end position="236"/>
    </location>
</feature>
<accession>A0A1M6FHV5</accession>
<feature type="compositionally biased region" description="Basic and acidic residues" evidence="1">
    <location>
        <begin position="139"/>
        <end position="162"/>
    </location>
</feature>
<reference evidence="3 4" key="1">
    <citation type="submission" date="2016-11" db="EMBL/GenBank/DDBJ databases">
        <authorList>
            <person name="Jaros S."/>
            <person name="Januszkiewicz K."/>
            <person name="Wedrychowicz H."/>
        </authorList>
    </citation>
    <scope>NUCLEOTIDE SEQUENCE [LARGE SCALE GENOMIC DNA]</scope>
    <source>
        <strain evidence="3 4">CGMCC 4.5723</strain>
    </source>
</reference>